<keyword evidence="1 3" id="KW-0378">Hydrolase</keyword>
<organism evidence="4 6">
    <name type="scientific">Paenibacillus pabuli</name>
    <dbReference type="NCBI Taxonomy" id="1472"/>
    <lineage>
        <taxon>Bacteria</taxon>
        <taxon>Bacillati</taxon>
        <taxon>Bacillota</taxon>
        <taxon>Bacilli</taxon>
        <taxon>Bacillales</taxon>
        <taxon>Paenibacillaceae</taxon>
        <taxon>Paenibacillus</taxon>
    </lineage>
</organism>
<evidence type="ECO:0000313" key="6">
    <source>
        <dbReference type="Proteomes" id="UP000247078"/>
    </source>
</evidence>
<dbReference type="Pfam" id="PF00702">
    <property type="entry name" value="Hydrolase"/>
    <property type="match status" value="1"/>
</dbReference>
<keyword evidence="3" id="KW-0718">Serine biosynthesis</keyword>
<proteinExistence type="inferred from homology"/>
<comment type="catalytic activity">
    <reaction evidence="3">
        <text>O-phospho-D-serine + H2O = D-serine + phosphate</text>
        <dbReference type="Rhea" id="RHEA:24873"/>
        <dbReference type="ChEBI" id="CHEBI:15377"/>
        <dbReference type="ChEBI" id="CHEBI:35247"/>
        <dbReference type="ChEBI" id="CHEBI:43474"/>
        <dbReference type="ChEBI" id="CHEBI:58680"/>
        <dbReference type="EC" id="3.1.3.3"/>
    </reaction>
</comment>
<dbReference type="EMBL" id="QLLI01000004">
    <property type="protein sequence ID" value="RAI97958.1"/>
    <property type="molecule type" value="Genomic_DNA"/>
</dbReference>
<dbReference type="Proteomes" id="UP000247078">
    <property type="component" value="Unassembled WGS sequence"/>
</dbReference>
<evidence type="ECO:0000313" key="5">
    <source>
        <dbReference type="EMBL" id="RAI97958.1"/>
    </source>
</evidence>
<reference evidence="4 6" key="1">
    <citation type="submission" date="2018-05" db="EMBL/GenBank/DDBJ databases">
        <title>Freshwater and sediment microbial communities from various areas in North America, analyzing microbe dynamics in response to fracking.</title>
        <authorList>
            <person name="Lamendella R."/>
        </authorList>
    </citation>
    <scope>NUCLEOTIDE SEQUENCE [LARGE SCALE GENOMIC DNA]</scope>
    <source>
        <strain evidence="4 6">DB-3</strain>
        <strain evidence="5 7">NG-13</strain>
    </source>
</reference>
<keyword evidence="7" id="KW-1185">Reference proteome</keyword>
<dbReference type="InterPro" id="IPR051400">
    <property type="entry name" value="HAD-like_hydrolase"/>
</dbReference>
<dbReference type="SUPFAM" id="SSF56784">
    <property type="entry name" value="HAD-like"/>
    <property type="match status" value="1"/>
</dbReference>
<dbReference type="SFLD" id="SFLDG01129">
    <property type="entry name" value="C1.5:_HAD__Beta-PGM__Phosphata"/>
    <property type="match status" value="1"/>
</dbReference>
<sequence length="271" mass="30690">MTEMALKAILFDLDDTLLWDERSVREAFHETCLIAAQETGVIPEELEEAVRNEARNLYESYETFSFTKMIGINPFEGLWANFTGGDQPEFRQLEQLAPAYRKESWRRGLLKLGVDREDLAEQLASQFGAERRSRPHVYEETMETLSHLQGKFKLLLLTNGCPALQQEKLDGVPELAPFFDEIIISGTFGKGKPDPSIFEHALSKLGVQPEESLMVGDKLTTDIRGALSAGIQSVWINRENKENTESYVPDHQIKHLSELERIIAEFSISAS</sequence>
<dbReference type="InterPro" id="IPR006439">
    <property type="entry name" value="HAD-SF_hydro_IA"/>
</dbReference>
<name>A0A855XU02_9BACL</name>
<dbReference type="SFLD" id="SFLDS00003">
    <property type="entry name" value="Haloacid_Dehalogenase"/>
    <property type="match status" value="1"/>
</dbReference>
<comment type="similarity">
    <text evidence="3">Belongs to the HAD-like hydrolase superfamily.</text>
</comment>
<dbReference type="InterPro" id="IPR036412">
    <property type="entry name" value="HAD-like_sf"/>
</dbReference>
<comment type="catalytic activity">
    <reaction evidence="3">
        <text>O-phospho-L-serine + H2O = L-serine + phosphate</text>
        <dbReference type="Rhea" id="RHEA:21208"/>
        <dbReference type="ChEBI" id="CHEBI:15377"/>
        <dbReference type="ChEBI" id="CHEBI:33384"/>
        <dbReference type="ChEBI" id="CHEBI:43474"/>
        <dbReference type="ChEBI" id="CHEBI:57524"/>
        <dbReference type="EC" id="3.1.3.3"/>
    </reaction>
</comment>
<dbReference type="CDD" id="cd04305">
    <property type="entry name" value="HAD_Neu5Ac-Pase_like"/>
    <property type="match status" value="1"/>
</dbReference>
<dbReference type="InterPro" id="IPR044266">
    <property type="entry name" value="PSP_YsaA"/>
</dbReference>
<dbReference type="Gene3D" id="3.40.50.1000">
    <property type="entry name" value="HAD superfamily/HAD-like"/>
    <property type="match status" value="1"/>
</dbReference>
<dbReference type="AlphaFoldDB" id="A0A855XU02"/>
<dbReference type="NCBIfam" id="TIGR01509">
    <property type="entry name" value="HAD-SF-IA-v3"/>
    <property type="match status" value="1"/>
</dbReference>
<keyword evidence="3" id="KW-0028">Amino-acid biosynthesis</keyword>
<evidence type="ECO:0000256" key="3">
    <source>
        <dbReference type="HAMAP-Rule" id="MF_02240"/>
    </source>
</evidence>
<dbReference type="Proteomes" id="UP000248827">
    <property type="component" value="Unassembled WGS sequence"/>
</dbReference>
<dbReference type="HAMAP" id="MF_02240">
    <property type="entry name" value="PSP"/>
    <property type="match status" value="1"/>
</dbReference>
<keyword evidence="2 3" id="KW-0460">Magnesium</keyword>
<dbReference type="GO" id="GO:0036424">
    <property type="term" value="F:L-phosphoserine phosphatase activity"/>
    <property type="evidence" value="ECO:0007669"/>
    <property type="project" value="UniProtKB-UniRule"/>
</dbReference>
<dbReference type="PANTHER" id="PTHR46470">
    <property type="entry name" value="N-ACYLNEURAMINATE-9-PHOSPHATASE"/>
    <property type="match status" value="1"/>
</dbReference>
<gene>
    <name evidence="5" type="ORF">DET54_10413</name>
    <name evidence="4" type="ORF">DET56_1117</name>
</gene>
<comment type="pathway">
    <text evidence="3">Amino-acid biosynthesis; L-serine biosynthesis; L-serine from 3-phospho-D-glycerate: step 3/3.</text>
</comment>
<protein>
    <recommendedName>
        <fullName evidence="3">Phosphoserine phosphatase</fullName>
        <shortName evidence="3">PSP</shortName>
        <ecNumber evidence="3">3.1.3.3</ecNumber>
    </recommendedName>
</protein>
<evidence type="ECO:0000256" key="2">
    <source>
        <dbReference type="ARBA" id="ARBA00022842"/>
    </source>
</evidence>
<dbReference type="NCBIfam" id="TIGR01549">
    <property type="entry name" value="HAD-SF-IA-v1"/>
    <property type="match status" value="1"/>
</dbReference>
<dbReference type="Gene3D" id="1.20.120.710">
    <property type="entry name" value="Haloacid dehalogenase hydrolase-like domain"/>
    <property type="match status" value="1"/>
</dbReference>
<dbReference type="PANTHER" id="PTHR46470:SF3">
    <property type="entry name" value="N-ACYLNEURAMINATE-9-PHOSPHATASE"/>
    <property type="match status" value="1"/>
</dbReference>
<keyword evidence="3" id="KW-0170">Cobalt</keyword>
<comment type="function">
    <text evidence="3">Catalyzes the last step of the phosphorylated serine biosynthetic pathway, i.e. dephosphorylation of O-phospho-L-serine to form L-serine.</text>
</comment>
<dbReference type="SFLD" id="SFLDG01135">
    <property type="entry name" value="C1.5.6:_HAD__Beta-PGM__Phospha"/>
    <property type="match status" value="1"/>
</dbReference>
<dbReference type="EC" id="3.1.3.3" evidence="3"/>
<dbReference type="GO" id="GO:0006564">
    <property type="term" value="P:L-serine biosynthetic process"/>
    <property type="evidence" value="ECO:0007669"/>
    <property type="project" value="UniProtKB-UniRule"/>
</dbReference>
<dbReference type="EMBL" id="QGTZ01000011">
    <property type="protein sequence ID" value="PWW35975.1"/>
    <property type="molecule type" value="Genomic_DNA"/>
</dbReference>
<dbReference type="InterPro" id="IPR023214">
    <property type="entry name" value="HAD_sf"/>
</dbReference>
<evidence type="ECO:0000256" key="1">
    <source>
        <dbReference type="ARBA" id="ARBA00022801"/>
    </source>
</evidence>
<accession>A0A855XU02</accession>
<comment type="cofactor">
    <cofactor evidence="3">
        <name>Mg(2+)</name>
        <dbReference type="ChEBI" id="CHEBI:18420"/>
    </cofactor>
    <cofactor evidence="3">
        <name>Co(2+)</name>
        <dbReference type="ChEBI" id="CHEBI:48828"/>
    </cofactor>
</comment>
<evidence type="ECO:0000313" key="7">
    <source>
        <dbReference type="Proteomes" id="UP000248827"/>
    </source>
</evidence>
<comment type="caution">
    <text evidence="4">The sequence shown here is derived from an EMBL/GenBank/DDBJ whole genome shotgun (WGS) entry which is preliminary data.</text>
</comment>
<evidence type="ECO:0000313" key="4">
    <source>
        <dbReference type="EMBL" id="PWW35975.1"/>
    </source>
</evidence>